<feature type="domain" description="Helicase C-terminal" evidence="15">
    <location>
        <begin position="382"/>
        <end position="566"/>
    </location>
</feature>
<evidence type="ECO:0000256" key="7">
    <source>
        <dbReference type="ARBA" id="ARBA00022806"/>
    </source>
</evidence>
<dbReference type="OrthoDB" id="5575at2759"/>
<dbReference type="Gene3D" id="1.10.10.10">
    <property type="entry name" value="Winged helix-like DNA-binding domain superfamily/Winged helix DNA-binding domain"/>
    <property type="match status" value="1"/>
</dbReference>
<dbReference type="Pfam" id="PF00270">
    <property type="entry name" value="DEAD"/>
    <property type="match status" value="1"/>
</dbReference>
<dbReference type="EMBL" id="MU827305">
    <property type="protein sequence ID" value="KAJ7363491.1"/>
    <property type="molecule type" value="Genomic_DNA"/>
</dbReference>
<keyword evidence="17" id="KW-1185">Reference proteome</keyword>
<keyword evidence="4" id="KW-0812">Transmembrane</keyword>
<dbReference type="InterPro" id="IPR011545">
    <property type="entry name" value="DEAD/DEAH_box_helicase_dom"/>
</dbReference>
<evidence type="ECO:0000256" key="13">
    <source>
        <dbReference type="ARBA" id="ARBA00023242"/>
    </source>
</evidence>
<dbReference type="SUPFAM" id="SSF158702">
    <property type="entry name" value="Sec63 N-terminal domain-like"/>
    <property type="match status" value="2"/>
</dbReference>
<evidence type="ECO:0000256" key="1">
    <source>
        <dbReference type="ARBA" id="ARBA00004123"/>
    </source>
</evidence>
<evidence type="ECO:0000259" key="14">
    <source>
        <dbReference type="PROSITE" id="PS51192"/>
    </source>
</evidence>
<accession>A0A9W9YR05</accession>
<keyword evidence="11" id="KW-0472">Membrane</keyword>
<dbReference type="GO" id="GO:0043138">
    <property type="term" value="F:3'-5' DNA helicase activity"/>
    <property type="evidence" value="ECO:0007669"/>
    <property type="project" value="TreeGrafter"/>
</dbReference>
<evidence type="ECO:0000313" key="17">
    <source>
        <dbReference type="Proteomes" id="UP001163046"/>
    </source>
</evidence>
<dbReference type="InterPro" id="IPR014756">
    <property type="entry name" value="Ig_E-set"/>
</dbReference>
<proteinExistence type="predicted"/>
<evidence type="ECO:0000259" key="15">
    <source>
        <dbReference type="PROSITE" id="PS51194"/>
    </source>
</evidence>
<dbReference type="CDD" id="cd18795">
    <property type="entry name" value="SF2_C_Ski2"/>
    <property type="match status" value="1"/>
</dbReference>
<evidence type="ECO:0000256" key="5">
    <source>
        <dbReference type="ARBA" id="ARBA00022741"/>
    </source>
</evidence>
<dbReference type="FunFam" id="2.60.40.150:FF:000113">
    <property type="entry name" value="activating signal cointegrator 1 complex subunit 3"/>
    <property type="match status" value="1"/>
</dbReference>
<dbReference type="SMART" id="SM00490">
    <property type="entry name" value="HELICc"/>
    <property type="match status" value="1"/>
</dbReference>
<evidence type="ECO:0000256" key="8">
    <source>
        <dbReference type="ARBA" id="ARBA00022824"/>
    </source>
</evidence>
<protein>
    <submittedName>
        <fullName evidence="16">Activating signal cointegrator 1 complex subunit</fullName>
        <ecNumber evidence="16">3.6.4.12</ecNumber>
    </submittedName>
</protein>
<evidence type="ECO:0000313" key="16">
    <source>
        <dbReference type="EMBL" id="KAJ7363491.1"/>
    </source>
</evidence>
<dbReference type="Gene3D" id="3.40.50.300">
    <property type="entry name" value="P-loop containing nucleotide triphosphate hydrolases"/>
    <property type="match status" value="3"/>
</dbReference>
<sequence length="958" mass="108957">MRGLFEIALHRGWPTMAYRLLALCKMLDKRLWAFQNPLRQFTILKQETLVKLEGKNATVDRLRDMTADEIGHMIKHPRMGTTVKNCVEQIPAISLASSIQPITRTVLRVRLSIKPEFQWNDRVHGSTSEPWWIWVEDPDNNHIYHSEYFLLHKKQVLAEEEQTLVFTIPIFEPLPSQYYVRGVSDRWLGSEVVCALSFKHLILPEKHPPHTELLDLQPLPITALKCKEYELLYPRFTHFNPVQTQLWFAKEWRIGKYVFQQKLGRSVVELTGDVTPDMRAIANADVIVTTPEKWDGISRSWQTRNYVKAVSLLVIDEIHLLEKTVRVIGLSTALANASDLADWLGIAQAGMFNFRPSVRPVPLEVHISGYPGKHYCPRMATMNKPTFAAIRSHSPTKPVLVFVSSRRQTRLTALELISFLAAEDDPKQWLHMPEAELTLSFGIALHHAGLHERDRKVAEELFVNQKIQILIATSTLAWGVNFPAHLVVVKGTEYYDGKTRRYVDFPITDVLQMMGRAGRPQYDEHGVAVILVHDIKKHFYKKFLYEPFPVESSLLEVLPDHLNAEIVAGTIASKQDAMDYLTWTYFFRRLLMNPSYYELEDTADDSVNKFLSALVENAVTEVANSACVEMGEDGMAVTPTTLGRISSYYYLSHLTLRMFNERLHAGCTLPDLIQVLADAEEYSQLPVRHNEDIINSDLAPSLPLEVDPHSFDSPHTKAHLLFQAHFTRLPLPSTDYLTDTNSVLDQAIRILQAMIDVSSAEGWLATALRCMHLVQMVIQGRWLHDCTLLTLPCVDADLLSFFRMDGRSLQCLPELLDAVRGERKVLNTMLGDALSPGEITEEYVLIIQVTKESCGFKRSNTKAHAPYFTKAKDVGWWVVLGEMDSGELLAVKRVGQVRSSSTVSLSFYTPEGLGRRIYTVYLINDAYLGMDQQYNVPLEIIQSDISSQVNTEVNFDGL</sequence>
<dbReference type="GO" id="GO:0005783">
    <property type="term" value="C:endoplasmic reticulum"/>
    <property type="evidence" value="ECO:0007669"/>
    <property type="project" value="UniProtKB-SubCell"/>
</dbReference>
<evidence type="ECO:0000256" key="10">
    <source>
        <dbReference type="ARBA" id="ARBA00022989"/>
    </source>
</evidence>
<dbReference type="FunFam" id="3.40.50.300:FF:000231">
    <property type="entry name" value="Activating signal cointegrator 1 complex subunit 3"/>
    <property type="match status" value="1"/>
</dbReference>
<keyword evidence="13" id="KW-0539">Nucleus</keyword>
<keyword evidence="10" id="KW-1133">Transmembrane helix</keyword>
<dbReference type="InterPro" id="IPR057842">
    <property type="entry name" value="WH_MER3"/>
</dbReference>
<dbReference type="PANTHER" id="PTHR24075:SF6">
    <property type="entry name" value="ACTIVATING SIGNAL COINTEGRATOR 1 COMPLEX SUBUNIT 3"/>
    <property type="match status" value="1"/>
</dbReference>
<evidence type="ECO:0000256" key="2">
    <source>
        <dbReference type="ARBA" id="ARBA00004141"/>
    </source>
</evidence>
<comment type="subcellular location">
    <subcellularLocation>
        <location evidence="3">Endoplasmic reticulum</location>
    </subcellularLocation>
    <subcellularLocation>
        <location evidence="2">Membrane</location>
        <topology evidence="2">Multi-pass membrane protein</topology>
    </subcellularLocation>
    <subcellularLocation>
        <location evidence="1">Nucleus</location>
    </subcellularLocation>
</comment>
<dbReference type="Pfam" id="PF23445">
    <property type="entry name" value="WHD_SNRNP200"/>
    <property type="match status" value="1"/>
</dbReference>
<dbReference type="InterPro" id="IPR035892">
    <property type="entry name" value="C2_domain_sf"/>
</dbReference>
<evidence type="ECO:0000256" key="6">
    <source>
        <dbReference type="ARBA" id="ARBA00022801"/>
    </source>
</evidence>
<reference evidence="16" key="1">
    <citation type="submission" date="2023-01" db="EMBL/GenBank/DDBJ databases">
        <title>Genome assembly of the deep-sea coral Lophelia pertusa.</title>
        <authorList>
            <person name="Herrera S."/>
            <person name="Cordes E."/>
        </authorList>
    </citation>
    <scope>NUCLEOTIDE SEQUENCE</scope>
    <source>
        <strain evidence="16">USNM1676648</strain>
        <tissue evidence="16">Polyp</tissue>
    </source>
</reference>
<dbReference type="SUPFAM" id="SSF46785">
    <property type="entry name" value="Winged helix' DNA-binding domain"/>
    <property type="match status" value="1"/>
</dbReference>
<dbReference type="FunFam" id="1.10.10.10:FF:000012">
    <property type="entry name" value="U5 small nuclear ribonucleoprotein helicase"/>
    <property type="match status" value="1"/>
</dbReference>
<dbReference type="SUPFAM" id="SSF81296">
    <property type="entry name" value="E set domains"/>
    <property type="match status" value="2"/>
</dbReference>
<dbReference type="InterPro" id="IPR001650">
    <property type="entry name" value="Helicase_C-like"/>
</dbReference>
<dbReference type="Pfam" id="PF02889">
    <property type="entry name" value="Sec63"/>
    <property type="match status" value="2"/>
</dbReference>
<dbReference type="InterPro" id="IPR027417">
    <property type="entry name" value="P-loop_NTPase"/>
</dbReference>
<dbReference type="FunFam" id="1.10.150.20:FF:000028">
    <property type="entry name" value="activating signal cointegrator 1 complex subunit 3"/>
    <property type="match status" value="1"/>
</dbReference>
<dbReference type="Pfam" id="PF00271">
    <property type="entry name" value="Helicase_C"/>
    <property type="match status" value="1"/>
</dbReference>
<dbReference type="AlphaFoldDB" id="A0A9W9YR05"/>
<dbReference type="Proteomes" id="UP001163046">
    <property type="component" value="Unassembled WGS sequence"/>
</dbReference>
<dbReference type="Gene3D" id="1.10.3380.10">
    <property type="entry name" value="Sec63 N-terminal domain-like domain"/>
    <property type="match status" value="1"/>
</dbReference>
<keyword evidence="5" id="KW-0547">Nucleotide-binding</keyword>
<dbReference type="InterPro" id="IPR036388">
    <property type="entry name" value="WH-like_DNA-bd_sf"/>
</dbReference>
<dbReference type="InterPro" id="IPR036390">
    <property type="entry name" value="WH_DNA-bd_sf"/>
</dbReference>
<dbReference type="SMART" id="SM00973">
    <property type="entry name" value="Sec63"/>
    <property type="match status" value="2"/>
</dbReference>
<organism evidence="16 17">
    <name type="scientific">Desmophyllum pertusum</name>
    <dbReference type="NCBI Taxonomy" id="174260"/>
    <lineage>
        <taxon>Eukaryota</taxon>
        <taxon>Metazoa</taxon>
        <taxon>Cnidaria</taxon>
        <taxon>Anthozoa</taxon>
        <taxon>Hexacorallia</taxon>
        <taxon>Scleractinia</taxon>
        <taxon>Caryophylliina</taxon>
        <taxon>Caryophylliidae</taxon>
        <taxon>Desmophyllum</taxon>
    </lineage>
</organism>
<dbReference type="Gene3D" id="1.10.150.20">
    <property type="entry name" value="5' to 3' exonuclease, C-terminal subdomain"/>
    <property type="match status" value="1"/>
</dbReference>
<evidence type="ECO:0000256" key="12">
    <source>
        <dbReference type="ARBA" id="ARBA00023186"/>
    </source>
</evidence>
<dbReference type="GO" id="GO:0016020">
    <property type="term" value="C:membrane"/>
    <property type="evidence" value="ECO:0007669"/>
    <property type="project" value="UniProtKB-SubCell"/>
</dbReference>
<dbReference type="GO" id="GO:0032991">
    <property type="term" value="C:protein-containing complex"/>
    <property type="evidence" value="ECO:0007669"/>
    <property type="project" value="UniProtKB-ARBA"/>
</dbReference>
<dbReference type="GO" id="GO:0003723">
    <property type="term" value="F:RNA binding"/>
    <property type="evidence" value="ECO:0007669"/>
    <property type="project" value="TreeGrafter"/>
</dbReference>
<keyword evidence="7" id="KW-0347">Helicase</keyword>
<dbReference type="GO" id="GO:0005634">
    <property type="term" value="C:nucleus"/>
    <property type="evidence" value="ECO:0007669"/>
    <property type="project" value="UniProtKB-SubCell"/>
</dbReference>
<dbReference type="FunFam" id="1.10.3380.10:FF:000002">
    <property type="entry name" value="Activating signal cointegrator 1 complex subunit 3"/>
    <property type="match status" value="1"/>
</dbReference>
<dbReference type="PROSITE" id="PS51192">
    <property type="entry name" value="HELICASE_ATP_BIND_1"/>
    <property type="match status" value="1"/>
</dbReference>
<dbReference type="InterPro" id="IPR004179">
    <property type="entry name" value="Sec63-dom"/>
</dbReference>
<comment type="caution">
    <text evidence="16">The sequence shown here is derived from an EMBL/GenBank/DDBJ whole genome shotgun (WGS) entry which is preliminary data.</text>
</comment>
<dbReference type="PROSITE" id="PS51194">
    <property type="entry name" value="HELICASE_CTER"/>
    <property type="match status" value="1"/>
</dbReference>
<keyword evidence="8" id="KW-0256">Endoplasmic reticulum</keyword>
<dbReference type="GO" id="GO:0005524">
    <property type="term" value="F:ATP binding"/>
    <property type="evidence" value="ECO:0007669"/>
    <property type="project" value="UniProtKB-KW"/>
</dbReference>
<keyword evidence="9" id="KW-0067">ATP-binding</keyword>
<dbReference type="PANTHER" id="PTHR24075">
    <property type="entry name" value="SEC63 DOMAIN-CONTAINING"/>
    <property type="match status" value="1"/>
</dbReference>
<dbReference type="FunFam" id="2.60.40.150:FF:000004">
    <property type="entry name" value="RNA helicase, activating signal cointegrator 1"/>
    <property type="match status" value="1"/>
</dbReference>
<keyword evidence="12" id="KW-0143">Chaperone</keyword>
<gene>
    <name evidence="16" type="primary">ASCC3_5</name>
    <name evidence="16" type="ORF">OS493_009646</name>
</gene>
<evidence type="ECO:0000256" key="9">
    <source>
        <dbReference type="ARBA" id="ARBA00022840"/>
    </source>
</evidence>
<name>A0A9W9YR05_9CNID</name>
<keyword evidence="6 16" id="KW-0378">Hydrolase</keyword>
<evidence type="ECO:0000256" key="11">
    <source>
        <dbReference type="ARBA" id="ARBA00023136"/>
    </source>
</evidence>
<dbReference type="SUPFAM" id="SSF52540">
    <property type="entry name" value="P-loop containing nucleoside triphosphate hydrolases"/>
    <property type="match status" value="2"/>
</dbReference>
<dbReference type="GO" id="GO:0016787">
    <property type="term" value="F:hydrolase activity"/>
    <property type="evidence" value="ECO:0007669"/>
    <property type="project" value="UniProtKB-KW"/>
</dbReference>
<evidence type="ECO:0000256" key="3">
    <source>
        <dbReference type="ARBA" id="ARBA00004240"/>
    </source>
</evidence>
<dbReference type="InterPro" id="IPR014001">
    <property type="entry name" value="Helicase_ATP-bd"/>
</dbReference>
<evidence type="ECO:0000256" key="4">
    <source>
        <dbReference type="ARBA" id="ARBA00022692"/>
    </source>
</evidence>
<dbReference type="Gene3D" id="2.60.40.150">
    <property type="entry name" value="C2 domain"/>
    <property type="match status" value="2"/>
</dbReference>
<feature type="domain" description="Helicase ATP-binding" evidence="14">
    <location>
        <begin position="258"/>
        <end position="352"/>
    </location>
</feature>
<dbReference type="EC" id="3.6.4.12" evidence="16"/>